<organism evidence="2 3">
    <name type="scientific">Muribaculum gordoncarteri</name>
    <dbReference type="NCBI Taxonomy" id="2530390"/>
    <lineage>
        <taxon>Bacteria</taxon>
        <taxon>Pseudomonadati</taxon>
        <taxon>Bacteroidota</taxon>
        <taxon>Bacteroidia</taxon>
        <taxon>Bacteroidales</taxon>
        <taxon>Muribaculaceae</taxon>
        <taxon>Muribaculum</taxon>
    </lineage>
</organism>
<reference evidence="2 3" key="1">
    <citation type="submission" date="2019-02" db="EMBL/GenBank/DDBJ databases">
        <title>Isolation and identification of novel species under the genus Muribaculum.</title>
        <authorList>
            <person name="Miyake S."/>
            <person name="Ding Y."/>
            <person name="Low A."/>
            <person name="Soh M."/>
            <person name="Seedorf H."/>
        </authorList>
    </citation>
    <scope>NUCLEOTIDE SEQUENCE [LARGE SCALE GENOMIC DNA]</scope>
    <source>
        <strain evidence="2 3">TLL-A4</strain>
    </source>
</reference>
<dbReference type="RefSeq" id="WP_136409479.1">
    <property type="nucleotide sequence ID" value="NZ_CP039393.1"/>
</dbReference>
<dbReference type="OrthoDB" id="8727830at2"/>
<dbReference type="Gene3D" id="3.20.20.520">
    <property type="entry name" value="Glycosyl hydrolase family 115"/>
    <property type="match status" value="1"/>
</dbReference>
<dbReference type="EMBL" id="CP039393">
    <property type="protein sequence ID" value="QCD34462.1"/>
    <property type="molecule type" value="Genomic_DNA"/>
</dbReference>
<evidence type="ECO:0000313" key="2">
    <source>
        <dbReference type="EMBL" id="QCD34462.1"/>
    </source>
</evidence>
<sequence>MYEELKKAYDTGADRYWLLNVGDIKPMELAVQTFFDMAWDFDRFNYENINRRQSAFLGSVFGDEYTPDFQEILDQYYRLAWSRKPEFMGWEREWDSPQYTGLKDPEYSFDNYNEAASRLKEYSDIADRCRELYDKLPADYKASFFELLGYPVMAANQMNRKFLMAGLNHKMTEAKEYGKANWAALQSQQAYDSINALSHRYNTQLDGKWEGMMAIPPGYVALYHKMPEVKYHDGYSPEAVDLSIDKSKEIPAGYAVIPVDSYKSSNCGTGHTIRILEGIGYDWKSLQLGEPLQPLSSIDDDSCLRVDYQLPVIDSDSITVILYTMPRFPLYKGAESKFAMKVDGNEPVIFDDILKEWSLEWKDQVLQNGKANKASFKIASPRKPATLSILAQDPGLIIQRIIIDYGGLKESYIGPRPLD</sequence>
<dbReference type="Gene3D" id="2.60.120.1620">
    <property type="match status" value="1"/>
</dbReference>
<dbReference type="Gene3D" id="1.20.58.2150">
    <property type="match status" value="1"/>
</dbReference>
<protein>
    <recommendedName>
        <fullName evidence="1">Gylcosyl hydrolase 115 C-terminal domain-containing protein</fullName>
    </recommendedName>
</protein>
<dbReference type="Proteomes" id="UP000297031">
    <property type="component" value="Chromosome"/>
</dbReference>
<accession>A0A4P7VAV6</accession>
<dbReference type="InterPro" id="IPR042301">
    <property type="entry name" value="GH115_sf"/>
</dbReference>
<dbReference type="AlphaFoldDB" id="A0A4P7VAV6"/>
<proteinExistence type="predicted"/>
<feature type="domain" description="Gylcosyl hydrolase 115 C-terminal" evidence="1">
    <location>
        <begin position="253"/>
        <end position="416"/>
    </location>
</feature>
<dbReference type="Pfam" id="PF17829">
    <property type="entry name" value="GH115_C"/>
    <property type="match status" value="1"/>
</dbReference>
<evidence type="ECO:0000259" key="1">
    <source>
        <dbReference type="Pfam" id="PF17829"/>
    </source>
</evidence>
<dbReference type="Pfam" id="PF15979">
    <property type="entry name" value="Glyco_hydro_115"/>
    <property type="match status" value="1"/>
</dbReference>
<name>A0A4P7VAV6_9BACT</name>
<dbReference type="PANTHER" id="PTHR37842:SF2">
    <property type="entry name" value="GYLCOSYL HYDROLASE 115 C-TERMINAL DOMAIN-CONTAINING PROTEIN"/>
    <property type="match status" value="1"/>
</dbReference>
<dbReference type="PANTHER" id="PTHR37842">
    <property type="match status" value="1"/>
</dbReference>
<dbReference type="KEGG" id="mgod:E7746_00485"/>
<keyword evidence="3" id="KW-1185">Reference proteome</keyword>
<evidence type="ECO:0000313" key="3">
    <source>
        <dbReference type="Proteomes" id="UP000297031"/>
    </source>
</evidence>
<dbReference type="InterPro" id="IPR031924">
    <property type="entry name" value="GH115"/>
</dbReference>
<gene>
    <name evidence="2" type="ORF">E7746_00485</name>
</gene>
<dbReference type="InterPro" id="IPR041437">
    <property type="entry name" value="GH115_C"/>
</dbReference>